<dbReference type="InterPro" id="IPR015955">
    <property type="entry name" value="Lactate_DH/Glyco_Ohase_4_C"/>
</dbReference>
<evidence type="ECO:0000256" key="10">
    <source>
        <dbReference type="RuleBase" id="RU361152"/>
    </source>
</evidence>
<feature type="binding site" evidence="8">
    <location>
        <position position="199"/>
    </location>
    <ligand>
        <name>Mn(2+)</name>
        <dbReference type="ChEBI" id="CHEBI:29035"/>
    </ligand>
</feature>
<dbReference type="PANTHER" id="PTHR32092:SF5">
    <property type="entry name" value="6-PHOSPHO-BETA-GLUCOSIDASE"/>
    <property type="match status" value="1"/>
</dbReference>
<evidence type="ECO:0000256" key="5">
    <source>
        <dbReference type="ARBA" id="ARBA00023211"/>
    </source>
</evidence>
<dbReference type="Pfam" id="PF02056">
    <property type="entry name" value="Glyco_hydro_4"/>
    <property type="match status" value="1"/>
</dbReference>
<evidence type="ECO:0000256" key="3">
    <source>
        <dbReference type="ARBA" id="ARBA00022801"/>
    </source>
</evidence>
<dbReference type="GO" id="GO:0046872">
    <property type="term" value="F:metal ion binding"/>
    <property type="evidence" value="ECO:0007669"/>
    <property type="project" value="UniProtKB-KW"/>
</dbReference>
<keyword evidence="8" id="KW-0533">Nickel</keyword>
<keyword evidence="8" id="KW-0408">Iron</keyword>
<accession>A0A0B1RAC6</accession>
<comment type="similarity">
    <text evidence="1 10">Belongs to the glycosyl hydrolase 4 family.</text>
</comment>
<keyword evidence="2 8" id="KW-0479">Metal-binding</keyword>
<dbReference type="RefSeq" id="WP_039327076.1">
    <property type="nucleotide sequence ID" value="NZ_JTJJ01000004.1"/>
</dbReference>
<evidence type="ECO:0000256" key="2">
    <source>
        <dbReference type="ARBA" id="ARBA00022723"/>
    </source>
</evidence>
<keyword evidence="3 10" id="KW-0378">Hydrolase</keyword>
<dbReference type="GO" id="GO:0004553">
    <property type="term" value="F:hydrolase activity, hydrolyzing O-glycosyl compounds"/>
    <property type="evidence" value="ECO:0007669"/>
    <property type="project" value="InterPro"/>
</dbReference>
<feature type="binding site" evidence="7">
    <location>
        <position position="148"/>
    </location>
    <ligand>
        <name>substrate</name>
    </ligand>
</feature>
<comment type="cofactor">
    <cofactor evidence="10">
        <name>NAD(+)</name>
        <dbReference type="ChEBI" id="CHEBI:57540"/>
    </cofactor>
    <text evidence="10">Binds 1 NAD(+) per subunit.</text>
</comment>
<keyword evidence="4 10" id="KW-0520">NAD</keyword>
<evidence type="ECO:0000256" key="4">
    <source>
        <dbReference type="ARBA" id="ARBA00023027"/>
    </source>
</evidence>
<dbReference type="Gene3D" id="3.90.110.10">
    <property type="entry name" value="Lactate dehydrogenase/glycoside hydrolase, family 4, C-terminal"/>
    <property type="match status" value="1"/>
</dbReference>
<dbReference type="InterPro" id="IPR019802">
    <property type="entry name" value="GlycHydrolase_4_CS"/>
</dbReference>
<dbReference type="SUPFAM" id="SSF56327">
    <property type="entry name" value="LDH C-terminal domain-like"/>
    <property type="match status" value="1"/>
</dbReference>
<dbReference type="SUPFAM" id="SSF51735">
    <property type="entry name" value="NAD(P)-binding Rossmann-fold domains"/>
    <property type="match status" value="1"/>
</dbReference>
<dbReference type="InterPro" id="IPR036291">
    <property type="entry name" value="NAD(P)-bd_dom_sf"/>
</dbReference>
<evidence type="ECO:0000256" key="6">
    <source>
        <dbReference type="ARBA" id="ARBA00023295"/>
    </source>
</evidence>
<organism evidence="12 13">
    <name type="scientific">Pantoea rodasii</name>
    <dbReference type="NCBI Taxonomy" id="1076549"/>
    <lineage>
        <taxon>Bacteria</taxon>
        <taxon>Pseudomonadati</taxon>
        <taxon>Pseudomonadota</taxon>
        <taxon>Gammaproteobacteria</taxon>
        <taxon>Enterobacterales</taxon>
        <taxon>Erwiniaceae</taxon>
        <taxon>Pantoea</taxon>
    </lineage>
</organism>
<dbReference type="GO" id="GO:0005975">
    <property type="term" value="P:carbohydrate metabolic process"/>
    <property type="evidence" value="ECO:0007669"/>
    <property type="project" value="InterPro"/>
</dbReference>
<evidence type="ECO:0000256" key="9">
    <source>
        <dbReference type="PIRSR" id="PIRSR601088-4"/>
    </source>
</evidence>
<dbReference type="EMBL" id="JTJJ01000004">
    <property type="protein sequence ID" value="KHJ70003.1"/>
    <property type="molecule type" value="Genomic_DNA"/>
</dbReference>
<feature type="site" description="Increases basicity of active site Tyr" evidence="9">
    <location>
        <position position="110"/>
    </location>
</feature>
<dbReference type="InterPro" id="IPR022616">
    <property type="entry name" value="Glyco_hydro_4_C"/>
</dbReference>
<dbReference type="GO" id="GO:0016616">
    <property type="term" value="F:oxidoreductase activity, acting on the CH-OH group of donors, NAD or NADP as acceptor"/>
    <property type="evidence" value="ECO:0007669"/>
    <property type="project" value="InterPro"/>
</dbReference>
<keyword evidence="6 10" id="KW-0326">Glycosidase</keyword>
<feature type="domain" description="Glycosyl hydrolase family 4 C-terminal" evidence="11">
    <location>
        <begin position="194"/>
        <end position="410"/>
    </location>
</feature>
<evidence type="ECO:0000256" key="1">
    <source>
        <dbReference type="ARBA" id="ARBA00010141"/>
    </source>
</evidence>
<reference evidence="12 13" key="1">
    <citation type="submission" date="2014-11" db="EMBL/GenBank/DDBJ databases">
        <title>Genome sequencing of Pantoea rodasii ND03.</title>
        <authorList>
            <person name="Muhamad Yunos N.Y."/>
            <person name="Chan K.-G."/>
        </authorList>
    </citation>
    <scope>NUCLEOTIDE SEQUENCE [LARGE SCALE GENOMIC DNA]</scope>
    <source>
        <strain evidence="12 13">ND03</strain>
    </source>
</reference>
<keyword evidence="8" id="KW-0170">Cobalt</keyword>
<protein>
    <submittedName>
        <fullName evidence="12">Diacetylchitobiose-6-phosphate hydrolase</fullName>
    </submittedName>
</protein>
<dbReference type="PRINTS" id="PR00732">
    <property type="entry name" value="GLHYDRLASE4"/>
</dbReference>
<sequence>MLKMAIIGGGSSYSPELVEGIINRYAQLPVTELALVDVESGREKVNIIADLTRRMLQKSGLEQVKVSVHFELDDAIRGARFVLTQLRVGQLAARAADERLGLKYGRLGQETTGVGGFAKALRTIPVMLNVARKVEELAPDAFIINFTNPAGIVTEAVSRYSNAKIIGLCNVPVNMHHMIAGMLNAPRDEVQLRFAGLNHLVWVHQVTCRGEDVTAQVIEQLCDGQSLTMNNIKDMPWSPTFLRALNAIPCPYHRYYWQTPQMLAEEQQKAQNGHEGTRAEQVMKVEAELFELYADPHLAHKPEQLSFRGGAYYSEVAVELISAIHNNSGKNLVVNCRNNGAIHGLPDDAVVEVNCLVDAQGAHPLMFGELPPLMNGLTQQIKAFERLTIEAAVHGDRHQALLALLGNPLVGDVATAEALLAEVLTLNKPWLPQFTHHA</sequence>
<dbReference type="Gene3D" id="3.40.50.720">
    <property type="entry name" value="NAD(P)-binding Rossmann-like Domain"/>
    <property type="match status" value="1"/>
</dbReference>
<dbReference type="CDD" id="cd05296">
    <property type="entry name" value="GH4_P_beta_glucosidase"/>
    <property type="match status" value="1"/>
</dbReference>
<evidence type="ECO:0000256" key="7">
    <source>
        <dbReference type="PIRSR" id="PIRSR601088-2"/>
    </source>
</evidence>
<gene>
    <name evidence="12" type="ORF">QU24_00370</name>
</gene>
<evidence type="ECO:0000256" key="8">
    <source>
        <dbReference type="PIRSR" id="PIRSR601088-3"/>
    </source>
</evidence>
<dbReference type="InterPro" id="IPR001088">
    <property type="entry name" value="Glyco_hydro_4"/>
</dbReference>
<dbReference type="PANTHER" id="PTHR32092">
    <property type="entry name" value="6-PHOSPHO-BETA-GLUCOSIDASE-RELATED"/>
    <property type="match status" value="1"/>
</dbReference>
<name>A0A0B1RAC6_9GAMM</name>
<feature type="binding site" evidence="8">
    <location>
        <position position="169"/>
    </location>
    <ligand>
        <name>Mn(2+)</name>
        <dbReference type="ChEBI" id="CHEBI:29035"/>
    </ligand>
</feature>
<comment type="caution">
    <text evidence="12">The sequence shown here is derived from an EMBL/GenBank/DDBJ whole genome shotgun (WGS) entry which is preliminary data.</text>
</comment>
<evidence type="ECO:0000259" key="11">
    <source>
        <dbReference type="Pfam" id="PF11975"/>
    </source>
</evidence>
<keyword evidence="5 8" id="KW-0464">Manganese</keyword>
<evidence type="ECO:0000313" key="12">
    <source>
        <dbReference type="EMBL" id="KHJ70003.1"/>
    </source>
</evidence>
<feature type="binding site" evidence="7">
    <location>
        <position position="94"/>
    </location>
    <ligand>
        <name>substrate</name>
    </ligand>
</feature>
<dbReference type="AlphaFoldDB" id="A0A0B1RAC6"/>
<proteinExistence type="inferred from homology"/>
<evidence type="ECO:0000313" key="13">
    <source>
        <dbReference type="Proteomes" id="UP000030853"/>
    </source>
</evidence>
<dbReference type="Pfam" id="PF11975">
    <property type="entry name" value="Glyco_hydro_4C"/>
    <property type="match status" value="1"/>
</dbReference>
<dbReference type="PROSITE" id="PS01324">
    <property type="entry name" value="GLYCOSYL_HYDROL_F4"/>
    <property type="match status" value="1"/>
</dbReference>
<dbReference type="Proteomes" id="UP000030853">
    <property type="component" value="Unassembled WGS sequence"/>
</dbReference>